<reference evidence="12" key="2">
    <citation type="submission" date="2020-09" db="EMBL/GenBank/DDBJ databases">
        <authorList>
            <person name="Sun Q."/>
            <person name="Zhou Y."/>
        </authorList>
    </citation>
    <scope>NUCLEOTIDE SEQUENCE</scope>
    <source>
        <strain evidence="12">CGMCC 1.15254</strain>
    </source>
</reference>
<dbReference type="GO" id="GO:0005829">
    <property type="term" value="C:cytosol"/>
    <property type="evidence" value="ECO:0007669"/>
    <property type="project" value="TreeGrafter"/>
</dbReference>
<evidence type="ECO:0000256" key="3">
    <source>
        <dbReference type="ARBA" id="ARBA00022723"/>
    </source>
</evidence>
<comment type="caution">
    <text evidence="12">The sequence shown here is derived from an EMBL/GenBank/DDBJ whole genome shotgun (WGS) entry which is preliminary data.</text>
</comment>
<protein>
    <recommendedName>
        <fullName evidence="10">dITP/XTP pyrophosphatase</fullName>
        <ecNumber evidence="10">3.6.1.66</ecNumber>
    </recommendedName>
    <alternativeName>
        <fullName evidence="10">Non-canonical purine NTP pyrophosphatase</fullName>
    </alternativeName>
    <alternativeName>
        <fullName evidence="10">Non-standard purine NTP pyrophosphatase</fullName>
    </alternativeName>
    <alternativeName>
        <fullName evidence="10">Nucleoside-triphosphate diphosphatase</fullName>
    </alternativeName>
    <alternativeName>
        <fullName evidence="10">Nucleoside-triphosphate pyrophosphatase</fullName>
        <shortName evidence="10">NTPase</shortName>
    </alternativeName>
</protein>
<dbReference type="GO" id="GO:0036220">
    <property type="term" value="F:ITP diphosphatase activity"/>
    <property type="evidence" value="ECO:0007669"/>
    <property type="project" value="UniProtKB-UniRule"/>
</dbReference>
<dbReference type="Proteomes" id="UP000632498">
    <property type="component" value="Unassembled WGS sequence"/>
</dbReference>
<feature type="binding site" evidence="10">
    <location>
        <begin position="190"/>
        <end position="191"/>
    </location>
    <ligand>
        <name>substrate</name>
    </ligand>
</feature>
<evidence type="ECO:0000256" key="1">
    <source>
        <dbReference type="ARBA" id="ARBA00008023"/>
    </source>
</evidence>
<comment type="catalytic activity">
    <reaction evidence="8 10">
        <text>dITP + H2O = dIMP + diphosphate + H(+)</text>
        <dbReference type="Rhea" id="RHEA:28342"/>
        <dbReference type="ChEBI" id="CHEBI:15377"/>
        <dbReference type="ChEBI" id="CHEBI:15378"/>
        <dbReference type="ChEBI" id="CHEBI:33019"/>
        <dbReference type="ChEBI" id="CHEBI:61194"/>
        <dbReference type="ChEBI" id="CHEBI:61382"/>
        <dbReference type="EC" id="3.6.1.66"/>
    </reaction>
</comment>
<organism evidence="12 13">
    <name type="scientific">Terasakiella brassicae</name>
    <dbReference type="NCBI Taxonomy" id="1634917"/>
    <lineage>
        <taxon>Bacteria</taxon>
        <taxon>Pseudomonadati</taxon>
        <taxon>Pseudomonadota</taxon>
        <taxon>Alphaproteobacteria</taxon>
        <taxon>Rhodospirillales</taxon>
        <taxon>Terasakiellaceae</taxon>
        <taxon>Terasakiella</taxon>
    </lineage>
</organism>
<dbReference type="InterPro" id="IPR029001">
    <property type="entry name" value="ITPase-like_fam"/>
</dbReference>
<feature type="binding site" evidence="10">
    <location>
        <position position="76"/>
    </location>
    <ligand>
        <name>substrate</name>
    </ligand>
</feature>
<dbReference type="FunFam" id="3.90.950.10:FF:000001">
    <property type="entry name" value="dITP/XTP pyrophosphatase"/>
    <property type="match status" value="1"/>
</dbReference>
<evidence type="ECO:0000256" key="4">
    <source>
        <dbReference type="ARBA" id="ARBA00022741"/>
    </source>
</evidence>
<feature type="binding site" evidence="10">
    <location>
        <position position="75"/>
    </location>
    <ligand>
        <name>Mg(2+)</name>
        <dbReference type="ChEBI" id="CHEBI:18420"/>
    </ligand>
</feature>
<comment type="catalytic activity">
    <reaction evidence="10">
        <text>ITP + H2O = IMP + diphosphate + H(+)</text>
        <dbReference type="Rhea" id="RHEA:29399"/>
        <dbReference type="ChEBI" id="CHEBI:15377"/>
        <dbReference type="ChEBI" id="CHEBI:15378"/>
        <dbReference type="ChEBI" id="CHEBI:33019"/>
        <dbReference type="ChEBI" id="CHEBI:58053"/>
        <dbReference type="ChEBI" id="CHEBI:61402"/>
        <dbReference type="EC" id="3.6.1.66"/>
    </reaction>
</comment>
<evidence type="ECO:0000256" key="7">
    <source>
        <dbReference type="ARBA" id="ARBA00023080"/>
    </source>
</evidence>
<dbReference type="Gene3D" id="3.90.950.10">
    <property type="match status" value="1"/>
</dbReference>
<dbReference type="PANTHER" id="PTHR11067:SF9">
    <property type="entry name" value="INOSINE TRIPHOSPHATE PYROPHOSPHATASE"/>
    <property type="match status" value="1"/>
</dbReference>
<keyword evidence="3 10" id="KW-0479">Metal-binding</keyword>
<feature type="binding site" evidence="10">
    <location>
        <position position="185"/>
    </location>
    <ligand>
        <name>substrate</name>
    </ligand>
</feature>
<dbReference type="RefSeq" id="WP_188666517.1">
    <property type="nucleotide sequence ID" value="NZ_BMHV01000026.1"/>
</dbReference>
<dbReference type="CDD" id="cd00515">
    <property type="entry name" value="HAM1"/>
    <property type="match status" value="1"/>
</dbReference>
<comment type="similarity">
    <text evidence="1 10 11">Belongs to the HAM1 NTPase family.</text>
</comment>
<comment type="cofactor">
    <cofactor evidence="10">
        <name>Mg(2+)</name>
        <dbReference type="ChEBI" id="CHEBI:18420"/>
    </cofactor>
    <text evidence="10">Binds 1 Mg(2+) ion per subunit.</text>
</comment>
<sequence>MTRKLDAGKLVIASHNAGKVREIQELLAPYGMDVISAKDLNLPEPVEDGETFIANSQIKSLAAAKASGLPALADDSGLAVNILAGAPGIYSARWAGPRKDFQRAMKKVQDAICEYDTIEAKADRGAAFICALSIAWPDGHTEVFEGRVEGEMVWPPRGEQGFGYDPAFQPVGYDVTFGEMEPAGKHEISHRADAFRQLVANCF</sequence>
<dbReference type="GO" id="GO:0017111">
    <property type="term" value="F:ribonucleoside triphosphate phosphatase activity"/>
    <property type="evidence" value="ECO:0007669"/>
    <property type="project" value="InterPro"/>
</dbReference>
<proteinExistence type="inferred from homology"/>
<name>A0A917C8K6_9PROT</name>
<feature type="active site" description="Proton acceptor" evidence="10">
    <location>
        <position position="75"/>
    </location>
</feature>
<keyword evidence="13" id="KW-1185">Reference proteome</keyword>
<comment type="caution">
    <text evidence="10">Lacks conserved residue(s) required for the propagation of feature annotation.</text>
</comment>
<evidence type="ECO:0000256" key="11">
    <source>
        <dbReference type="RuleBase" id="RU003781"/>
    </source>
</evidence>
<evidence type="ECO:0000256" key="9">
    <source>
        <dbReference type="ARBA" id="ARBA00052017"/>
    </source>
</evidence>
<keyword evidence="5 10" id="KW-0378">Hydrolase</keyword>
<gene>
    <name evidence="12" type="ORF">GCM10011332_28770</name>
</gene>
<dbReference type="InterPro" id="IPR020922">
    <property type="entry name" value="dITP/XTP_pyrophosphatase"/>
</dbReference>
<dbReference type="InterPro" id="IPR002637">
    <property type="entry name" value="RdgB/HAM1"/>
</dbReference>
<evidence type="ECO:0000256" key="5">
    <source>
        <dbReference type="ARBA" id="ARBA00022801"/>
    </source>
</evidence>
<feature type="binding site" evidence="10">
    <location>
        <begin position="162"/>
        <end position="165"/>
    </location>
    <ligand>
        <name>substrate</name>
    </ligand>
</feature>
<evidence type="ECO:0000313" key="13">
    <source>
        <dbReference type="Proteomes" id="UP000632498"/>
    </source>
</evidence>
<dbReference type="EC" id="3.6.1.66" evidence="10"/>
<dbReference type="GO" id="GO:0009117">
    <property type="term" value="P:nucleotide metabolic process"/>
    <property type="evidence" value="ECO:0007669"/>
    <property type="project" value="UniProtKB-KW"/>
</dbReference>
<dbReference type="NCBIfam" id="TIGR00042">
    <property type="entry name" value="RdgB/HAM1 family non-canonical purine NTP pyrophosphatase"/>
    <property type="match status" value="1"/>
</dbReference>
<accession>A0A917C8K6</accession>
<dbReference type="PANTHER" id="PTHR11067">
    <property type="entry name" value="INOSINE TRIPHOSPHATE PYROPHOSPHATASE/HAM1 PROTEIN"/>
    <property type="match status" value="1"/>
</dbReference>
<keyword evidence="4 10" id="KW-0547">Nucleotide-binding</keyword>
<evidence type="ECO:0000256" key="6">
    <source>
        <dbReference type="ARBA" id="ARBA00022842"/>
    </source>
</evidence>
<evidence type="ECO:0000256" key="8">
    <source>
        <dbReference type="ARBA" id="ARBA00051875"/>
    </source>
</evidence>
<comment type="function">
    <text evidence="10">Pyrophosphatase that catalyzes the hydrolysis of nucleoside triphosphates to their monophosphate derivatives, with a high preference for the non-canonical purine nucleotides XTP (xanthosine triphosphate), dITP (deoxyinosine triphosphate) and ITP. Seems to function as a house-cleaning enzyme that removes non-canonical purine nucleotides from the nucleotide pool, thus preventing their incorporation into DNA/RNA and avoiding chromosomal lesions.</text>
</comment>
<dbReference type="GO" id="GO:0036222">
    <property type="term" value="F:XTP diphosphatase activity"/>
    <property type="evidence" value="ECO:0007669"/>
    <property type="project" value="UniProtKB-UniRule"/>
</dbReference>
<reference evidence="12" key="1">
    <citation type="journal article" date="2014" name="Int. J. Syst. Evol. Microbiol.">
        <title>Complete genome sequence of Corynebacterium casei LMG S-19264T (=DSM 44701T), isolated from a smear-ripened cheese.</title>
        <authorList>
            <consortium name="US DOE Joint Genome Institute (JGI-PGF)"/>
            <person name="Walter F."/>
            <person name="Albersmeier A."/>
            <person name="Kalinowski J."/>
            <person name="Ruckert C."/>
        </authorList>
    </citation>
    <scope>NUCLEOTIDE SEQUENCE</scope>
    <source>
        <strain evidence="12">CGMCC 1.15254</strain>
    </source>
</reference>
<dbReference type="GO" id="GO:0046872">
    <property type="term" value="F:metal ion binding"/>
    <property type="evidence" value="ECO:0007669"/>
    <property type="project" value="UniProtKB-KW"/>
</dbReference>
<dbReference type="SUPFAM" id="SSF52972">
    <property type="entry name" value="ITPase-like"/>
    <property type="match status" value="1"/>
</dbReference>
<keyword evidence="7 10" id="KW-0546">Nucleotide metabolism</keyword>
<evidence type="ECO:0000256" key="2">
    <source>
        <dbReference type="ARBA" id="ARBA00011738"/>
    </source>
</evidence>
<evidence type="ECO:0000313" key="12">
    <source>
        <dbReference type="EMBL" id="GGF73028.1"/>
    </source>
</evidence>
<feature type="binding site" evidence="10">
    <location>
        <begin position="14"/>
        <end position="19"/>
    </location>
    <ligand>
        <name>substrate</name>
    </ligand>
</feature>
<dbReference type="AlphaFoldDB" id="A0A917C8K6"/>
<dbReference type="HAMAP" id="MF_01405">
    <property type="entry name" value="Non_canon_purine_NTPase"/>
    <property type="match status" value="1"/>
</dbReference>
<dbReference type="GO" id="GO:0035870">
    <property type="term" value="F:dITP diphosphatase activity"/>
    <property type="evidence" value="ECO:0007669"/>
    <property type="project" value="UniProtKB-UniRule"/>
</dbReference>
<dbReference type="EMBL" id="BMHV01000026">
    <property type="protein sequence ID" value="GGF73028.1"/>
    <property type="molecule type" value="Genomic_DNA"/>
</dbReference>
<comment type="catalytic activity">
    <reaction evidence="9 10">
        <text>XTP + H2O = XMP + diphosphate + H(+)</text>
        <dbReference type="Rhea" id="RHEA:28610"/>
        <dbReference type="ChEBI" id="CHEBI:15377"/>
        <dbReference type="ChEBI" id="CHEBI:15378"/>
        <dbReference type="ChEBI" id="CHEBI:33019"/>
        <dbReference type="ChEBI" id="CHEBI:57464"/>
        <dbReference type="ChEBI" id="CHEBI:61314"/>
        <dbReference type="EC" id="3.6.1.66"/>
    </reaction>
</comment>
<dbReference type="Pfam" id="PF01725">
    <property type="entry name" value="Ham1p_like"/>
    <property type="match status" value="1"/>
</dbReference>
<evidence type="ECO:0000256" key="10">
    <source>
        <dbReference type="HAMAP-Rule" id="MF_01405"/>
    </source>
</evidence>
<dbReference type="GO" id="GO:0009146">
    <property type="term" value="P:purine nucleoside triphosphate catabolic process"/>
    <property type="evidence" value="ECO:0007669"/>
    <property type="project" value="UniProtKB-UniRule"/>
</dbReference>
<dbReference type="GO" id="GO:0000166">
    <property type="term" value="F:nucleotide binding"/>
    <property type="evidence" value="ECO:0007669"/>
    <property type="project" value="UniProtKB-KW"/>
</dbReference>
<keyword evidence="6 10" id="KW-0460">Magnesium</keyword>
<comment type="subunit">
    <text evidence="2 10">Homodimer.</text>
</comment>